<keyword evidence="1" id="KW-0175">Coiled coil</keyword>
<reference evidence="4 5" key="1">
    <citation type="journal article" date="2020" name="Int. J. Syst. Evol. Microbiol.">
        <title>Paraburkholderia madseniana sp. nov., a phenolic acid-degrading bacterium isolated from acidic forest soil.</title>
        <authorList>
            <person name="Wilhelm R.C."/>
            <person name="Murphy S.J.L."/>
            <person name="Feriancek N.M."/>
            <person name="Karasz D.C."/>
            <person name="DeRito C.M."/>
            <person name="Newman J.D."/>
            <person name="Buckley D.H."/>
        </authorList>
    </citation>
    <scope>NUCLEOTIDE SEQUENCE [LARGE SCALE GENOMIC DNA]</scope>
    <source>
        <strain evidence="4 5">RP11</strain>
    </source>
</reference>
<comment type="caution">
    <text evidence="4">The sequence shown here is derived from an EMBL/GenBank/DDBJ whole genome shotgun (WGS) entry which is preliminary data.</text>
</comment>
<dbReference type="EMBL" id="VOSW01000008">
    <property type="protein sequence ID" value="KAE8760847.1"/>
    <property type="molecule type" value="Genomic_DNA"/>
</dbReference>
<protein>
    <submittedName>
        <fullName evidence="4">Uncharacterized protein</fullName>
    </submittedName>
</protein>
<feature type="coiled-coil region" evidence="1">
    <location>
        <begin position="173"/>
        <end position="200"/>
    </location>
</feature>
<name>A0A6N6WJH7_9BURK</name>
<feature type="compositionally biased region" description="Low complexity" evidence="2">
    <location>
        <begin position="12"/>
        <end position="22"/>
    </location>
</feature>
<evidence type="ECO:0000313" key="4">
    <source>
        <dbReference type="EMBL" id="KAE8760847.1"/>
    </source>
</evidence>
<evidence type="ECO:0000313" key="5">
    <source>
        <dbReference type="Proteomes" id="UP000463700"/>
    </source>
</evidence>
<accession>A0A6N6WJH7</accession>
<feature type="compositionally biased region" description="Polar residues" evidence="2">
    <location>
        <begin position="1"/>
        <end position="11"/>
    </location>
</feature>
<organism evidence="4 5">
    <name type="scientific">Paraburkholderia madseniana</name>
    <dbReference type="NCBI Taxonomy" id="2599607"/>
    <lineage>
        <taxon>Bacteria</taxon>
        <taxon>Pseudomonadati</taxon>
        <taxon>Pseudomonadota</taxon>
        <taxon>Betaproteobacteria</taxon>
        <taxon>Burkholderiales</taxon>
        <taxon>Burkholderiaceae</taxon>
        <taxon>Paraburkholderia</taxon>
    </lineage>
</organism>
<keyword evidence="3" id="KW-0472">Membrane</keyword>
<feature type="transmembrane region" description="Helical" evidence="3">
    <location>
        <begin position="34"/>
        <end position="53"/>
    </location>
</feature>
<feature type="region of interest" description="Disordered" evidence="2">
    <location>
        <begin position="1"/>
        <end position="22"/>
    </location>
</feature>
<evidence type="ECO:0000256" key="3">
    <source>
        <dbReference type="SAM" id="Phobius"/>
    </source>
</evidence>
<sequence>MSTMSNINLNRPTGSPDTPTDTSAVITPGTMQKIALAVALLTSAISLGIAVFAGLQRAGTVPEQAWSVAVSLGAVLCAHLAPMLWRFVPLSARIALVALWLVALFVVLRGQVDVLAFAHQHAADQRAQTVPVVAVSPVVDVPPGRSLTTIAQDIAAVSMDLAHFDARPCLGDCRGLRARKAALSAQLVALNAEANEAKRRETEQDWLRAQASRAEELGESRRTDPVTSLVAQWLGTSEARLNLLLDFAQVVVLEGTACFAWYIAGFGAVVLGRKAVVSDRNATMSQQEAVSPIPKATPVGRVEQTATHAATIAEGESVATDASLGSAMSEDDLLVAKIHEAVVAGRLKRNLASIRQFLQCGQPKAIRLNRLYVGRFGNARS</sequence>
<dbReference type="AlphaFoldDB" id="A0A6N6WJH7"/>
<keyword evidence="3" id="KW-0812">Transmembrane</keyword>
<feature type="transmembrane region" description="Helical" evidence="3">
    <location>
        <begin position="65"/>
        <end position="84"/>
    </location>
</feature>
<proteinExistence type="predicted"/>
<dbReference type="RefSeq" id="WP_154558879.1">
    <property type="nucleotide sequence ID" value="NZ_VOSW01000008.1"/>
</dbReference>
<keyword evidence="3" id="KW-1133">Transmembrane helix</keyword>
<evidence type="ECO:0000256" key="2">
    <source>
        <dbReference type="SAM" id="MobiDB-lite"/>
    </source>
</evidence>
<gene>
    <name evidence="4" type="ORF">FSO04_06375</name>
</gene>
<feature type="transmembrane region" description="Helical" evidence="3">
    <location>
        <begin position="90"/>
        <end position="108"/>
    </location>
</feature>
<dbReference type="OrthoDB" id="8970698at2"/>
<dbReference type="Proteomes" id="UP000463700">
    <property type="component" value="Unassembled WGS sequence"/>
</dbReference>
<evidence type="ECO:0000256" key="1">
    <source>
        <dbReference type="SAM" id="Coils"/>
    </source>
</evidence>